<keyword evidence="2" id="KW-0812">Transmembrane</keyword>
<keyword evidence="2" id="KW-0472">Membrane</keyword>
<feature type="transmembrane region" description="Helical" evidence="2">
    <location>
        <begin position="227"/>
        <end position="249"/>
    </location>
</feature>
<keyword evidence="5" id="KW-1185">Reference proteome</keyword>
<dbReference type="AlphaFoldDB" id="A0AAV2IHZ2"/>
<gene>
    <name evidence="4" type="ORF">GSLYS_00019802001</name>
</gene>
<proteinExistence type="predicted"/>
<feature type="chain" id="PRO_5043483486" description="Secreted protein" evidence="3">
    <location>
        <begin position="20"/>
        <end position="250"/>
    </location>
</feature>
<evidence type="ECO:0000256" key="3">
    <source>
        <dbReference type="SAM" id="SignalP"/>
    </source>
</evidence>
<feature type="signal peptide" evidence="3">
    <location>
        <begin position="1"/>
        <end position="19"/>
    </location>
</feature>
<organism evidence="4 5">
    <name type="scientific">Lymnaea stagnalis</name>
    <name type="common">Great pond snail</name>
    <name type="synonym">Helix stagnalis</name>
    <dbReference type="NCBI Taxonomy" id="6523"/>
    <lineage>
        <taxon>Eukaryota</taxon>
        <taxon>Metazoa</taxon>
        <taxon>Spiralia</taxon>
        <taxon>Lophotrochozoa</taxon>
        <taxon>Mollusca</taxon>
        <taxon>Gastropoda</taxon>
        <taxon>Heterobranchia</taxon>
        <taxon>Euthyneura</taxon>
        <taxon>Panpulmonata</taxon>
        <taxon>Hygrophila</taxon>
        <taxon>Lymnaeoidea</taxon>
        <taxon>Lymnaeidae</taxon>
        <taxon>Lymnaea</taxon>
    </lineage>
</organism>
<name>A0AAV2IHZ2_LYMST</name>
<keyword evidence="2" id="KW-1133">Transmembrane helix</keyword>
<comment type="caution">
    <text evidence="4">The sequence shown here is derived from an EMBL/GenBank/DDBJ whole genome shotgun (WGS) entry which is preliminary data.</text>
</comment>
<evidence type="ECO:0000313" key="4">
    <source>
        <dbReference type="EMBL" id="CAL1546425.1"/>
    </source>
</evidence>
<feature type="region of interest" description="Disordered" evidence="1">
    <location>
        <begin position="182"/>
        <end position="209"/>
    </location>
</feature>
<keyword evidence="3" id="KW-0732">Signal</keyword>
<feature type="compositionally biased region" description="Low complexity" evidence="1">
    <location>
        <begin position="188"/>
        <end position="209"/>
    </location>
</feature>
<dbReference type="Proteomes" id="UP001497497">
    <property type="component" value="Unassembled WGS sequence"/>
</dbReference>
<evidence type="ECO:0000313" key="5">
    <source>
        <dbReference type="Proteomes" id="UP001497497"/>
    </source>
</evidence>
<evidence type="ECO:0000256" key="1">
    <source>
        <dbReference type="SAM" id="MobiDB-lite"/>
    </source>
</evidence>
<dbReference type="EMBL" id="CAXITT010000807">
    <property type="protein sequence ID" value="CAL1546425.1"/>
    <property type="molecule type" value="Genomic_DNA"/>
</dbReference>
<sequence length="250" mass="27964">MSWRIAGCIFLTLIHLQVAATCKVYQIQSCRYFERISVTQFGAFIPEESHMQICSELNSALRCALDAQYTTGCSDDARIPYQSQYNVMKAVCTDRKQDYFNSTSCFFSKNLKMDIEQCLNIASYMMEGDDICEKIEETRDCVYKTFQERQGTCSETSKLLMGKLVALYLKPRGHTCTVEFREGEEDPTTTTTTQSTTATTTTERTTSTTPRALGVRGTLEPGEGFDAAVALMPSIVLNTLVSLVLVRLLG</sequence>
<accession>A0AAV2IHZ2</accession>
<evidence type="ECO:0008006" key="6">
    <source>
        <dbReference type="Google" id="ProtNLM"/>
    </source>
</evidence>
<evidence type="ECO:0000256" key="2">
    <source>
        <dbReference type="SAM" id="Phobius"/>
    </source>
</evidence>
<reference evidence="4 5" key="1">
    <citation type="submission" date="2024-04" db="EMBL/GenBank/DDBJ databases">
        <authorList>
            <consortium name="Genoscope - CEA"/>
            <person name="William W."/>
        </authorList>
    </citation>
    <scope>NUCLEOTIDE SEQUENCE [LARGE SCALE GENOMIC DNA]</scope>
</reference>
<protein>
    <recommendedName>
        <fullName evidence="6">Secreted protein</fullName>
    </recommendedName>
</protein>